<organism evidence="1 2">
    <name type="scientific">[Clostridium] leptum</name>
    <dbReference type="NCBI Taxonomy" id="1535"/>
    <lineage>
        <taxon>Bacteria</taxon>
        <taxon>Bacillati</taxon>
        <taxon>Bacillota</taxon>
        <taxon>Clostridia</taxon>
        <taxon>Eubacteriales</taxon>
        <taxon>Oscillospiraceae</taxon>
        <taxon>Oscillospiraceae incertae sedis</taxon>
    </lineage>
</organism>
<proteinExistence type="predicted"/>
<accession>A0A412AUK7</accession>
<dbReference type="EMBL" id="QRTC01000071">
    <property type="protein sequence ID" value="RGQ35193.1"/>
    <property type="molecule type" value="Genomic_DNA"/>
</dbReference>
<reference evidence="1 2" key="1">
    <citation type="submission" date="2018-08" db="EMBL/GenBank/DDBJ databases">
        <title>A genome reference for cultivated species of the human gut microbiota.</title>
        <authorList>
            <person name="Zou Y."/>
            <person name="Xue W."/>
            <person name="Luo G."/>
        </authorList>
    </citation>
    <scope>NUCLEOTIDE SEQUENCE [LARGE SCALE GENOMIC DNA]</scope>
    <source>
        <strain evidence="1 2">AF28-26</strain>
    </source>
</reference>
<evidence type="ECO:0000313" key="1">
    <source>
        <dbReference type="EMBL" id="RGQ35193.1"/>
    </source>
</evidence>
<name>A0A412AUK7_9FIRM</name>
<comment type="caution">
    <text evidence="1">The sequence shown here is derived from an EMBL/GenBank/DDBJ whole genome shotgun (WGS) entry which is preliminary data.</text>
</comment>
<evidence type="ECO:0000313" key="2">
    <source>
        <dbReference type="Proteomes" id="UP000284751"/>
    </source>
</evidence>
<gene>
    <name evidence="1" type="ORF">DWY99_12920</name>
</gene>
<dbReference type="Proteomes" id="UP000284751">
    <property type="component" value="Unassembled WGS sequence"/>
</dbReference>
<dbReference type="AlphaFoldDB" id="A0A412AUK7"/>
<sequence length="81" mass="9782">MTYCLTNRVQFKQHRTFISNLRLQPALKWEALGDLYRMETKEQYPLKEWEEAVSYLLGCQVRFESYEAVRQSLKPFSLSMR</sequence>
<protein>
    <submittedName>
        <fullName evidence="1">Uncharacterized protein</fullName>
    </submittedName>
</protein>